<dbReference type="InterPro" id="IPR019734">
    <property type="entry name" value="TPR_rpt"/>
</dbReference>
<evidence type="ECO:0000313" key="4">
    <source>
        <dbReference type="Proteomes" id="UP000238442"/>
    </source>
</evidence>
<feature type="repeat" description="TPR" evidence="1">
    <location>
        <begin position="335"/>
        <end position="368"/>
    </location>
</feature>
<sequence>MINTININTMKTKAIILSAVLFVAFGSKSLAQEKCATLGSLFIEPAKAKNYEGALPHYAQLVAECPTYSMATYQYAEKMFKHFIENGDKSKIADLDQAYKYRMQYYPSKTKEGELMMKMAQVKFDNNIGTKLEQFNAFDAAFKKDEDEFTSPKSLYTYFSLAVDLFNSGEKPIDDVFDLYDVVIQKIEKEEGKLAIGLTKLIDKQEAGTKLSSREERKVHAYEKNLAAYGTVKGSVDGKLGQLADCPNLIPLYEKDFDNKKNDVSWLRRAAGRLSAKDCDTPLFFKLVQQLHTMEPSAKSAYYLGKLADKDGKSSTALDYYNQAAELETNPADKAKVYYSIAENFRKKGSFGQARTYYLKMVEVKPSAGIAYLKIANMYGSSANSCGNTTFEKRAIYWKAAEMADRAARVDGSIASNARSTASAFRGRAPSKSDIFSEGMAGKTITFNCWVGGSVRVPSL</sequence>
<dbReference type="OrthoDB" id="1522899at2"/>
<dbReference type="SMART" id="SM00028">
    <property type="entry name" value="TPR"/>
    <property type="match status" value="2"/>
</dbReference>
<dbReference type="InterPro" id="IPR011990">
    <property type="entry name" value="TPR-like_helical_dom_sf"/>
</dbReference>
<accession>A0A2S0I109</accession>
<evidence type="ECO:0000256" key="2">
    <source>
        <dbReference type="SAM" id="SignalP"/>
    </source>
</evidence>
<keyword evidence="1" id="KW-0802">TPR repeat</keyword>
<feature type="repeat" description="TPR" evidence="1">
    <location>
        <begin position="298"/>
        <end position="331"/>
    </location>
</feature>
<protein>
    <submittedName>
        <fullName evidence="3">Uncharacterized protein</fullName>
    </submittedName>
</protein>
<dbReference type="KEGG" id="aue:C5O00_07685"/>
<evidence type="ECO:0000313" key="3">
    <source>
        <dbReference type="EMBL" id="AVI52363.1"/>
    </source>
</evidence>
<dbReference type="EMBL" id="CP027062">
    <property type="protein sequence ID" value="AVI52363.1"/>
    <property type="molecule type" value="Genomic_DNA"/>
</dbReference>
<proteinExistence type="predicted"/>
<evidence type="ECO:0000256" key="1">
    <source>
        <dbReference type="PROSITE-ProRule" id="PRU00339"/>
    </source>
</evidence>
<keyword evidence="4" id="KW-1185">Reference proteome</keyword>
<reference evidence="3 4" key="1">
    <citation type="submission" date="2018-02" db="EMBL/GenBank/DDBJ databases">
        <title>Genomic analysis of the strain RR4-38 isolated from a seawater recirculating aquaculture system.</title>
        <authorList>
            <person name="Kim Y.-S."/>
            <person name="Jang Y.H."/>
            <person name="Kim K.-H."/>
        </authorList>
    </citation>
    <scope>NUCLEOTIDE SEQUENCE [LARGE SCALE GENOMIC DNA]</scope>
    <source>
        <strain evidence="3 4">RR4-38</strain>
    </source>
</reference>
<dbReference type="PROSITE" id="PS50005">
    <property type="entry name" value="TPR"/>
    <property type="match status" value="2"/>
</dbReference>
<gene>
    <name evidence="3" type="ORF">C5O00_07685</name>
</gene>
<feature type="signal peptide" evidence="2">
    <location>
        <begin position="1"/>
        <end position="31"/>
    </location>
</feature>
<dbReference type="AlphaFoldDB" id="A0A2S0I109"/>
<organism evidence="3 4">
    <name type="scientific">Pukyongia salina</name>
    <dbReference type="NCBI Taxonomy" id="2094025"/>
    <lineage>
        <taxon>Bacteria</taxon>
        <taxon>Pseudomonadati</taxon>
        <taxon>Bacteroidota</taxon>
        <taxon>Flavobacteriia</taxon>
        <taxon>Flavobacteriales</taxon>
        <taxon>Flavobacteriaceae</taxon>
        <taxon>Pukyongia</taxon>
    </lineage>
</organism>
<dbReference type="Gene3D" id="1.25.40.10">
    <property type="entry name" value="Tetratricopeptide repeat domain"/>
    <property type="match status" value="1"/>
</dbReference>
<dbReference type="SUPFAM" id="SSF48452">
    <property type="entry name" value="TPR-like"/>
    <property type="match status" value="2"/>
</dbReference>
<keyword evidence="2" id="KW-0732">Signal</keyword>
<name>A0A2S0I109_9FLAO</name>
<dbReference type="Proteomes" id="UP000238442">
    <property type="component" value="Chromosome"/>
</dbReference>
<feature type="chain" id="PRO_5015558990" evidence="2">
    <location>
        <begin position="32"/>
        <end position="460"/>
    </location>
</feature>